<reference evidence="1" key="1">
    <citation type="submission" date="2022-08" db="EMBL/GenBank/DDBJ databases">
        <authorList>
            <person name="Kallberg Y."/>
            <person name="Tangrot J."/>
            <person name="Rosling A."/>
        </authorList>
    </citation>
    <scope>NUCLEOTIDE SEQUENCE</scope>
    <source>
        <strain evidence="1">Wild A</strain>
    </source>
</reference>
<evidence type="ECO:0000313" key="2">
    <source>
        <dbReference type="Proteomes" id="UP001153678"/>
    </source>
</evidence>
<gene>
    <name evidence="1" type="ORF">FWILDA_LOCUS13855</name>
</gene>
<comment type="caution">
    <text evidence="1">The sequence shown here is derived from an EMBL/GenBank/DDBJ whole genome shotgun (WGS) entry which is preliminary data.</text>
</comment>
<dbReference type="Proteomes" id="UP001153678">
    <property type="component" value="Unassembled WGS sequence"/>
</dbReference>
<dbReference type="EMBL" id="CAMKVN010005532">
    <property type="protein sequence ID" value="CAI2188986.1"/>
    <property type="molecule type" value="Genomic_DNA"/>
</dbReference>
<sequence length="68" mass="7785">IGMLMWEISSGQPPFAYYDHDYDLAINLIKGLRPQIVQGTPTAYKKLMKIAEINLVEFTPRSEKDKLS</sequence>
<proteinExistence type="predicted"/>
<organism evidence="1 2">
    <name type="scientific">Funneliformis geosporum</name>
    <dbReference type="NCBI Taxonomy" id="1117311"/>
    <lineage>
        <taxon>Eukaryota</taxon>
        <taxon>Fungi</taxon>
        <taxon>Fungi incertae sedis</taxon>
        <taxon>Mucoromycota</taxon>
        <taxon>Glomeromycotina</taxon>
        <taxon>Glomeromycetes</taxon>
        <taxon>Glomerales</taxon>
        <taxon>Glomeraceae</taxon>
        <taxon>Funneliformis</taxon>
    </lineage>
</organism>
<accession>A0A9W4SZ98</accession>
<name>A0A9W4SZ98_9GLOM</name>
<keyword evidence="2" id="KW-1185">Reference proteome</keyword>
<dbReference type="AlphaFoldDB" id="A0A9W4SZ98"/>
<dbReference type="OrthoDB" id="10261027at2759"/>
<dbReference type="Gene3D" id="1.10.510.10">
    <property type="entry name" value="Transferase(Phosphotransferase) domain 1"/>
    <property type="match status" value="1"/>
</dbReference>
<evidence type="ECO:0000313" key="1">
    <source>
        <dbReference type="EMBL" id="CAI2188986.1"/>
    </source>
</evidence>
<protein>
    <submittedName>
        <fullName evidence="1">13644_t:CDS:1</fullName>
    </submittedName>
</protein>
<feature type="non-terminal residue" evidence="1">
    <location>
        <position position="1"/>
    </location>
</feature>